<evidence type="ECO:0000313" key="10">
    <source>
        <dbReference type="EMBL" id="SFC98208.1"/>
    </source>
</evidence>
<dbReference type="InterPro" id="IPR003644">
    <property type="entry name" value="Calx_beta"/>
</dbReference>
<evidence type="ECO:0000313" key="11">
    <source>
        <dbReference type="Proteomes" id="UP000199514"/>
    </source>
</evidence>
<keyword evidence="3 7" id="KW-0732">Signal</keyword>
<dbReference type="AlphaFoldDB" id="A0A1I1NRS0"/>
<dbReference type="STRING" id="927664.SAMN05421780_11617"/>
<feature type="signal peptide" evidence="7">
    <location>
        <begin position="1"/>
        <end position="19"/>
    </location>
</feature>
<dbReference type="Pfam" id="PF18962">
    <property type="entry name" value="Por_Secre_tail"/>
    <property type="match status" value="1"/>
</dbReference>
<evidence type="ECO:0000259" key="9">
    <source>
        <dbReference type="Pfam" id="PF18962"/>
    </source>
</evidence>
<accession>A0A1I1NRS0</accession>
<dbReference type="GO" id="GO:0007154">
    <property type="term" value="P:cell communication"/>
    <property type="evidence" value="ECO:0007669"/>
    <property type="project" value="InterPro"/>
</dbReference>
<dbReference type="InterPro" id="IPR038081">
    <property type="entry name" value="CalX-like_sf"/>
</dbReference>
<feature type="domain" description="Calx-beta" evidence="8">
    <location>
        <begin position="274"/>
        <end position="386"/>
    </location>
</feature>
<feature type="chain" id="PRO_5011629544" evidence="7">
    <location>
        <begin position="20"/>
        <end position="696"/>
    </location>
</feature>
<keyword evidence="4" id="KW-0677">Repeat</keyword>
<reference evidence="10 11" key="1">
    <citation type="submission" date="2016-10" db="EMBL/GenBank/DDBJ databases">
        <authorList>
            <person name="de Groot N.N."/>
        </authorList>
    </citation>
    <scope>NUCLEOTIDE SEQUENCE [LARGE SCALE GENOMIC DNA]</scope>
    <source>
        <strain evidence="10 11">DSM 6793</strain>
    </source>
</reference>
<dbReference type="EMBL" id="FOLE01000016">
    <property type="protein sequence ID" value="SFC98208.1"/>
    <property type="molecule type" value="Genomic_DNA"/>
</dbReference>
<evidence type="ECO:0000256" key="1">
    <source>
        <dbReference type="ARBA" id="ARBA00006429"/>
    </source>
</evidence>
<organism evidence="10 11">
    <name type="scientific">Flexibacter flexilis DSM 6793</name>
    <dbReference type="NCBI Taxonomy" id="927664"/>
    <lineage>
        <taxon>Bacteria</taxon>
        <taxon>Pseudomonadati</taxon>
        <taxon>Bacteroidota</taxon>
        <taxon>Cytophagia</taxon>
        <taxon>Cytophagales</taxon>
        <taxon>Flexibacteraceae</taxon>
        <taxon>Flexibacter</taxon>
    </lineage>
</organism>
<dbReference type="Pfam" id="PF04231">
    <property type="entry name" value="Endonuclease_1"/>
    <property type="match status" value="1"/>
</dbReference>
<evidence type="ECO:0000256" key="3">
    <source>
        <dbReference type="ARBA" id="ARBA00022729"/>
    </source>
</evidence>
<dbReference type="OrthoDB" id="926075at2"/>
<dbReference type="Pfam" id="PF03160">
    <property type="entry name" value="Calx-beta"/>
    <property type="match status" value="1"/>
</dbReference>
<dbReference type="NCBIfam" id="TIGR04183">
    <property type="entry name" value="Por_Secre_tail"/>
    <property type="match status" value="1"/>
</dbReference>
<dbReference type="GO" id="GO:0016020">
    <property type="term" value="C:membrane"/>
    <property type="evidence" value="ECO:0007669"/>
    <property type="project" value="InterPro"/>
</dbReference>
<dbReference type="Gene3D" id="2.60.40.2030">
    <property type="match status" value="1"/>
</dbReference>
<dbReference type="RefSeq" id="WP_091516671.1">
    <property type="nucleotide sequence ID" value="NZ_FOLE01000016.1"/>
</dbReference>
<dbReference type="InterPro" id="IPR026444">
    <property type="entry name" value="Secre_tail"/>
</dbReference>
<name>A0A1I1NRS0_9BACT</name>
<feature type="domain" description="Secretion system C-terminal sorting" evidence="9">
    <location>
        <begin position="618"/>
        <end position="693"/>
    </location>
</feature>
<dbReference type="GO" id="GO:0004518">
    <property type="term" value="F:nuclease activity"/>
    <property type="evidence" value="ECO:0007669"/>
    <property type="project" value="UniProtKB-KW"/>
</dbReference>
<sequence length="696" mass="74493">MKKIFLVSLLSLATLTGWAQCGTSAAPTMPAAPAANLSGQALKDWLKQNWYDGKRTSLGYNTARDKMFGYADNNSNKIRCVYGGYEYNLSQCSGRPSVTTSSFNTEHTIPQSFFGQATPYVDDIHHLFPTVDDWNNVRSNYKFAEITDAQATKWMRGLSEQSATIPTANIDEYSEFRSNGTSSVFEPREDHKGNIARAIFYFFTVHPTAVSNGITSVVDNPATLYQWHLQDPVDATELQRNTRVAQAQGNYNPYIAYPELVARAWGFTPVASDTLVSFVQAAGSVVEGNAGTTSYTISVNLSPAAATPKTVAVQVTGGTADASDFTLATTSLTFAAGVTSQVVTVNVTGDATNEPDETIVLSLVNPSTGLSLGLTPTHTITITNDDGGSIGGIPTVPIDSVRNNRADGTPYMLGKSVRLYGTVYGVNINKNATNGKVFQFTLIDPTNGVAIYSTAANAALPSPYTVTQGDSLRVVGKVTIYRGLTEIVPDSMAIVATNRPIKTPLIVDILDETTESNLVRVENVHIVTPSQWTGTGSGFNVDVTNGTTTFQMRIDNDVDLYAQPAPTGTFHLIGIGGQFATTSAAPFAGGYQILPRWATDIIPVTGTKQNIKNAALKLYPNPAQKTATLFVDDVAWTNKTVEISISNTLGQVVKSQSGVVLTDKVTLSVAELPQGVYTVSVASATQVMQKQLVVTK</sequence>
<evidence type="ECO:0000256" key="7">
    <source>
        <dbReference type="SAM" id="SignalP"/>
    </source>
</evidence>
<evidence type="ECO:0000256" key="5">
    <source>
        <dbReference type="ARBA" id="ARBA00022801"/>
    </source>
</evidence>
<dbReference type="InterPro" id="IPR007346">
    <property type="entry name" value="Endonuclease-I"/>
</dbReference>
<protein>
    <submittedName>
        <fullName evidence="10">Por secretion system C-terminal sorting domain-containing protein</fullName>
    </submittedName>
</protein>
<keyword evidence="6" id="KW-0106">Calcium</keyword>
<evidence type="ECO:0000259" key="8">
    <source>
        <dbReference type="Pfam" id="PF03160"/>
    </source>
</evidence>
<evidence type="ECO:0000256" key="6">
    <source>
        <dbReference type="ARBA" id="ARBA00022837"/>
    </source>
</evidence>
<dbReference type="PANTHER" id="PTHR33607">
    <property type="entry name" value="ENDONUCLEASE-1"/>
    <property type="match status" value="1"/>
</dbReference>
<keyword evidence="11" id="KW-1185">Reference proteome</keyword>
<proteinExistence type="inferred from homology"/>
<evidence type="ECO:0000256" key="2">
    <source>
        <dbReference type="ARBA" id="ARBA00022722"/>
    </source>
</evidence>
<gene>
    <name evidence="10" type="ORF">SAMN05421780_11617</name>
</gene>
<keyword evidence="2" id="KW-0540">Nuclease</keyword>
<dbReference type="InterPro" id="IPR044925">
    <property type="entry name" value="His-Me_finger_sf"/>
</dbReference>
<keyword evidence="5" id="KW-0378">Hydrolase</keyword>
<dbReference type="Proteomes" id="UP000199514">
    <property type="component" value="Unassembled WGS sequence"/>
</dbReference>
<evidence type="ECO:0000256" key="4">
    <source>
        <dbReference type="ARBA" id="ARBA00022737"/>
    </source>
</evidence>
<dbReference type="GO" id="GO:0016787">
    <property type="term" value="F:hydrolase activity"/>
    <property type="evidence" value="ECO:0007669"/>
    <property type="project" value="UniProtKB-KW"/>
</dbReference>
<dbReference type="PANTHER" id="PTHR33607:SF2">
    <property type="entry name" value="ENDONUCLEASE-1"/>
    <property type="match status" value="1"/>
</dbReference>
<comment type="similarity">
    <text evidence="1">Belongs to the EndA/NucM nuclease family.</text>
</comment>
<dbReference type="SUPFAM" id="SSF54060">
    <property type="entry name" value="His-Me finger endonucleases"/>
    <property type="match status" value="1"/>
</dbReference>
<dbReference type="SUPFAM" id="SSF141072">
    <property type="entry name" value="CalX-like"/>
    <property type="match status" value="1"/>
</dbReference>